<dbReference type="EMBL" id="GDRN01097518">
    <property type="protein sequence ID" value="JAI59105.1"/>
    <property type="molecule type" value="Transcribed_RNA"/>
</dbReference>
<sequence>MKTSPLRLFPLVVFLLLCLSMRRGQAENVGSLQDTSLSVETPSGDGRGETGGASGDQVNRLEKVDQGEDSTGELAAALLPKPEALQGSLGALPAGHATPRGAHQTLHGQNFGRTTPSCALCSRERNLCRIISGIFTRSPLPYGYSLVTPVPAGVCNLTITEMKPSKNYFALRRSDGTYILNGNWDIKTAGEYEAGGTTFIYTPGSEEHGERLSAPGPLREPVDFMVRLVLCRSLQQLSL</sequence>
<comment type="subcellular location">
    <subcellularLocation>
        <location evidence="1">Secreted</location>
    </subcellularLocation>
</comment>
<feature type="domain" description="ADAMTS/ADAMTS-like Spacer 1" evidence="5">
    <location>
        <begin position="131"/>
        <end position="226"/>
    </location>
</feature>
<evidence type="ECO:0000256" key="2">
    <source>
        <dbReference type="ARBA" id="ARBA00022525"/>
    </source>
</evidence>
<organism evidence="6">
    <name type="scientific">Scylla olivacea</name>
    <name type="common">Orange mud crab</name>
    <name type="synonym">Cancer olivacea</name>
    <dbReference type="NCBI Taxonomy" id="85551"/>
    <lineage>
        <taxon>Eukaryota</taxon>
        <taxon>Metazoa</taxon>
        <taxon>Ecdysozoa</taxon>
        <taxon>Arthropoda</taxon>
        <taxon>Crustacea</taxon>
        <taxon>Multicrustacea</taxon>
        <taxon>Malacostraca</taxon>
        <taxon>Eumalacostraca</taxon>
        <taxon>Eucarida</taxon>
        <taxon>Decapoda</taxon>
        <taxon>Pleocyemata</taxon>
        <taxon>Brachyura</taxon>
        <taxon>Eubrachyura</taxon>
        <taxon>Portunoidea</taxon>
        <taxon>Portunidae</taxon>
        <taxon>Portuninae</taxon>
        <taxon>Scylla</taxon>
    </lineage>
</organism>
<dbReference type="PANTHER" id="PTHR13723">
    <property type="entry name" value="ADAMTS A DISINTEGRIN AND METALLOPROTEASE WITH THROMBOSPONDIN MOTIFS PROTEASE"/>
    <property type="match status" value="1"/>
</dbReference>
<dbReference type="PANTHER" id="PTHR13723:SF305">
    <property type="entry name" value="PROTEIN MADD-4"/>
    <property type="match status" value="1"/>
</dbReference>
<name>A0A0P4W696_SCYOL</name>
<dbReference type="GO" id="GO:0030198">
    <property type="term" value="P:extracellular matrix organization"/>
    <property type="evidence" value="ECO:0007669"/>
    <property type="project" value="TreeGrafter"/>
</dbReference>
<keyword evidence="4" id="KW-0732">Signal</keyword>
<dbReference type="AlphaFoldDB" id="A0A0P4W696"/>
<dbReference type="GO" id="GO:0004222">
    <property type="term" value="F:metalloendopeptidase activity"/>
    <property type="evidence" value="ECO:0007669"/>
    <property type="project" value="TreeGrafter"/>
</dbReference>
<evidence type="ECO:0000259" key="5">
    <source>
        <dbReference type="Pfam" id="PF05986"/>
    </source>
</evidence>
<dbReference type="InterPro" id="IPR050439">
    <property type="entry name" value="ADAMTS_ADAMTS-like"/>
</dbReference>
<feature type="compositionally biased region" description="Polar residues" evidence="3">
    <location>
        <begin position="29"/>
        <end position="41"/>
    </location>
</feature>
<reference evidence="6" key="1">
    <citation type="submission" date="2015-09" db="EMBL/GenBank/DDBJ databases">
        <title>Scylla olivacea transcriptome.</title>
        <authorList>
            <person name="Ikhwanuddin M."/>
        </authorList>
    </citation>
    <scope>NUCLEOTIDE SEQUENCE</scope>
</reference>
<evidence type="ECO:0000256" key="3">
    <source>
        <dbReference type="SAM" id="MobiDB-lite"/>
    </source>
</evidence>
<protein>
    <recommendedName>
        <fullName evidence="5">ADAMTS/ADAMTS-like Spacer 1 domain-containing protein</fullName>
    </recommendedName>
</protein>
<feature type="region of interest" description="Disordered" evidence="3">
    <location>
        <begin position="88"/>
        <end position="109"/>
    </location>
</feature>
<proteinExistence type="predicted"/>
<keyword evidence="2" id="KW-0964">Secreted</keyword>
<accession>A0A0P4W696</accession>
<evidence type="ECO:0000256" key="4">
    <source>
        <dbReference type="SAM" id="SignalP"/>
    </source>
</evidence>
<evidence type="ECO:0000313" key="6">
    <source>
        <dbReference type="EMBL" id="JAI59105.1"/>
    </source>
</evidence>
<dbReference type="GO" id="GO:0005576">
    <property type="term" value="C:extracellular region"/>
    <property type="evidence" value="ECO:0007669"/>
    <property type="project" value="UniProtKB-SubCell"/>
</dbReference>
<dbReference type="InterPro" id="IPR010294">
    <property type="entry name" value="ADAMTS_spacer1"/>
</dbReference>
<evidence type="ECO:0000256" key="1">
    <source>
        <dbReference type="ARBA" id="ARBA00004613"/>
    </source>
</evidence>
<dbReference type="GO" id="GO:0006508">
    <property type="term" value="P:proteolysis"/>
    <property type="evidence" value="ECO:0007669"/>
    <property type="project" value="TreeGrafter"/>
</dbReference>
<feature type="chain" id="PRO_5006070278" description="ADAMTS/ADAMTS-like Spacer 1 domain-containing protein" evidence="4">
    <location>
        <begin position="27"/>
        <end position="239"/>
    </location>
</feature>
<dbReference type="Gene3D" id="2.60.120.830">
    <property type="match status" value="1"/>
</dbReference>
<dbReference type="GO" id="GO:0031012">
    <property type="term" value="C:extracellular matrix"/>
    <property type="evidence" value="ECO:0007669"/>
    <property type="project" value="TreeGrafter"/>
</dbReference>
<dbReference type="Pfam" id="PF05986">
    <property type="entry name" value="ADAMTS_spacer1"/>
    <property type="match status" value="1"/>
</dbReference>
<feature type="region of interest" description="Disordered" evidence="3">
    <location>
        <begin position="29"/>
        <end position="59"/>
    </location>
</feature>
<feature type="signal peptide" evidence="4">
    <location>
        <begin position="1"/>
        <end position="26"/>
    </location>
</feature>